<accession>X0YEX8</accession>
<name>X0YEX8_9ZZZZ</name>
<protein>
    <submittedName>
        <fullName evidence="1">Uncharacterized protein</fullName>
    </submittedName>
</protein>
<comment type="caution">
    <text evidence="1">The sequence shown here is derived from an EMBL/GenBank/DDBJ whole genome shotgun (WGS) entry which is preliminary data.</text>
</comment>
<dbReference type="EMBL" id="BARS01059507">
    <property type="protein sequence ID" value="GAG45807.1"/>
    <property type="molecule type" value="Genomic_DNA"/>
</dbReference>
<feature type="non-terminal residue" evidence="1">
    <location>
        <position position="1"/>
    </location>
</feature>
<proteinExistence type="predicted"/>
<gene>
    <name evidence="1" type="ORF">S01H1_86141</name>
</gene>
<evidence type="ECO:0000313" key="1">
    <source>
        <dbReference type="EMBL" id="GAG45807.1"/>
    </source>
</evidence>
<dbReference type="AlphaFoldDB" id="X0YEX8"/>
<sequence>KGYRLKCCDCGLVHKFDFRIKKGTVQFRAFRKTK</sequence>
<organism evidence="1">
    <name type="scientific">marine sediment metagenome</name>
    <dbReference type="NCBI Taxonomy" id="412755"/>
    <lineage>
        <taxon>unclassified sequences</taxon>
        <taxon>metagenomes</taxon>
        <taxon>ecological metagenomes</taxon>
    </lineage>
</organism>
<reference evidence="1" key="1">
    <citation type="journal article" date="2014" name="Front. Microbiol.">
        <title>High frequency of phylogenetically diverse reductive dehalogenase-homologous genes in deep subseafloor sedimentary metagenomes.</title>
        <authorList>
            <person name="Kawai M."/>
            <person name="Futagami T."/>
            <person name="Toyoda A."/>
            <person name="Takaki Y."/>
            <person name="Nishi S."/>
            <person name="Hori S."/>
            <person name="Arai W."/>
            <person name="Tsubouchi T."/>
            <person name="Morono Y."/>
            <person name="Uchiyama I."/>
            <person name="Ito T."/>
            <person name="Fujiyama A."/>
            <person name="Inagaki F."/>
            <person name="Takami H."/>
        </authorList>
    </citation>
    <scope>NUCLEOTIDE SEQUENCE</scope>
    <source>
        <strain evidence="1">Expedition CK06-06</strain>
    </source>
</reference>